<keyword evidence="3" id="KW-1185">Reference proteome</keyword>
<evidence type="ECO:0000256" key="1">
    <source>
        <dbReference type="SAM" id="MobiDB-lite"/>
    </source>
</evidence>
<dbReference type="EMBL" id="GG745356">
    <property type="protein sequence ID" value="KNE68381.1"/>
    <property type="molecule type" value="Genomic_DNA"/>
</dbReference>
<reference evidence="2 3" key="1">
    <citation type="submission" date="2009-11" db="EMBL/GenBank/DDBJ databases">
        <title>Annotation of Allomyces macrogynus ATCC 38327.</title>
        <authorList>
            <consortium name="The Broad Institute Genome Sequencing Platform"/>
            <person name="Russ C."/>
            <person name="Cuomo C."/>
            <person name="Burger G."/>
            <person name="Gray M.W."/>
            <person name="Holland P.W.H."/>
            <person name="King N."/>
            <person name="Lang F.B.F."/>
            <person name="Roger A.J."/>
            <person name="Ruiz-Trillo I."/>
            <person name="Young S.K."/>
            <person name="Zeng Q."/>
            <person name="Gargeya S."/>
            <person name="Fitzgerald M."/>
            <person name="Haas B."/>
            <person name="Abouelleil A."/>
            <person name="Alvarado L."/>
            <person name="Arachchi H.M."/>
            <person name="Berlin A."/>
            <person name="Chapman S.B."/>
            <person name="Gearin G."/>
            <person name="Goldberg J."/>
            <person name="Griggs A."/>
            <person name="Gujja S."/>
            <person name="Hansen M."/>
            <person name="Heiman D."/>
            <person name="Howarth C."/>
            <person name="Larimer J."/>
            <person name="Lui A."/>
            <person name="MacDonald P.J.P."/>
            <person name="McCowen C."/>
            <person name="Montmayeur A."/>
            <person name="Murphy C."/>
            <person name="Neiman D."/>
            <person name="Pearson M."/>
            <person name="Priest M."/>
            <person name="Roberts A."/>
            <person name="Saif S."/>
            <person name="Shea T."/>
            <person name="Sisk P."/>
            <person name="Stolte C."/>
            <person name="Sykes S."/>
            <person name="Wortman J."/>
            <person name="Nusbaum C."/>
            <person name="Birren B."/>
        </authorList>
    </citation>
    <scope>NUCLEOTIDE SEQUENCE [LARGE SCALE GENOMIC DNA]</scope>
    <source>
        <strain evidence="2 3">ATCC 38327</strain>
    </source>
</reference>
<proteinExistence type="predicted"/>
<evidence type="ECO:0000313" key="3">
    <source>
        <dbReference type="Proteomes" id="UP000054350"/>
    </source>
</evidence>
<dbReference type="AlphaFoldDB" id="A0A0L0T0U2"/>
<sequence length="119" mass="13425">MPFRSNSWLDPCPLPSMTSPTNPPASCDSTSPLARSFVSDDNTRWLSTCGSNSMSRTSSTNISPHALFREREPVDDWRHAHPIQLRPLGLSKSFAVNISNPFCRGIQRRRRILVEPRMS</sequence>
<reference evidence="3" key="2">
    <citation type="submission" date="2009-11" db="EMBL/GenBank/DDBJ databases">
        <title>The Genome Sequence of Allomyces macrogynus strain ATCC 38327.</title>
        <authorList>
            <consortium name="The Broad Institute Genome Sequencing Platform"/>
            <person name="Russ C."/>
            <person name="Cuomo C."/>
            <person name="Shea T."/>
            <person name="Young S.K."/>
            <person name="Zeng Q."/>
            <person name="Koehrsen M."/>
            <person name="Haas B."/>
            <person name="Borodovsky M."/>
            <person name="Guigo R."/>
            <person name="Alvarado L."/>
            <person name="Berlin A."/>
            <person name="Borenstein D."/>
            <person name="Chen Z."/>
            <person name="Engels R."/>
            <person name="Freedman E."/>
            <person name="Gellesch M."/>
            <person name="Goldberg J."/>
            <person name="Griggs A."/>
            <person name="Gujja S."/>
            <person name="Heiman D."/>
            <person name="Hepburn T."/>
            <person name="Howarth C."/>
            <person name="Jen D."/>
            <person name="Larson L."/>
            <person name="Lewis B."/>
            <person name="Mehta T."/>
            <person name="Park D."/>
            <person name="Pearson M."/>
            <person name="Roberts A."/>
            <person name="Saif S."/>
            <person name="Shenoy N."/>
            <person name="Sisk P."/>
            <person name="Stolte C."/>
            <person name="Sykes S."/>
            <person name="Walk T."/>
            <person name="White J."/>
            <person name="Yandava C."/>
            <person name="Burger G."/>
            <person name="Gray M.W."/>
            <person name="Holland P.W.H."/>
            <person name="King N."/>
            <person name="Lang F.B.F."/>
            <person name="Roger A.J."/>
            <person name="Ruiz-Trillo I."/>
            <person name="Lander E."/>
            <person name="Nusbaum C."/>
        </authorList>
    </citation>
    <scope>NUCLEOTIDE SEQUENCE [LARGE SCALE GENOMIC DNA]</scope>
    <source>
        <strain evidence="3">ATCC 38327</strain>
    </source>
</reference>
<dbReference type="Proteomes" id="UP000054350">
    <property type="component" value="Unassembled WGS sequence"/>
</dbReference>
<gene>
    <name evidence="2" type="ORF">AMAG_19801</name>
</gene>
<organism evidence="2 3">
    <name type="scientific">Allomyces macrogynus (strain ATCC 38327)</name>
    <name type="common">Allomyces javanicus var. macrogynus</name>
    <dbReference type="NCBI Taxonomy" id="578462"/>
    <lineage>
        <taxon>Eukaryota</taxon>
        <taxon>Fungi</taxon>
        <taxon>Fungi incertae sedis</taxon>
        <taxon>Blastocladiomycota</taxon>
        <taxon>Blastocladiomycetes</taxon>
        <taxon>Blastocladiales</taxon>
        <taxon>Blastocladiaceae</taxon>
        <taxon>Allomyces</taxon>
    </lineage>
</organism>
<dbReference type="VEuPathDB" id="FungiDB:AMAG_19801"/>
<feature type="region of interest" description="Disordered" evidence="1">
    <location>
        <begin position="1"/>
        <end position="31"/>
    </location>
</feature>
<protein>
    <submittedName>
        <fullName evidence="2">Uncharacterized protein</fullName>
    </submittedName>
</protein>
<name>A0A0L0T0U2_ALLM3</name>
<evidence type="ECO:0000313" key="2">
    <source>
        <dbReference type="EMBL" id="KNE68381.1"/>
    </source>
</evidence>
<accession>A0A0L0T0U2</accession>